<feature type="compositionally biased region" description="Pro residues" evidence="1">
    <location>
        <begin position="306"/>
        <end position="324"/>
    </location>
</feature>
<gene>
    <name evidence="2" type="ORF">GCM10023198_27680</name>
</gene>
<evidence type="ECO:0000313" key="2">
    <source>
        <dbReference type="EMBL" id="GAA4704486.1"/>
    </source>
</evidence>
<dbReference type="Proteomes" id="UP001500843">
    <property type="component" value="Unassembled WGS sequence"/>
</dbReference>
<dbReference type="EMBL" id="BAABHM010000011">
    <property type="protein sequence ID" value="GAA4704486.1"/>
    <property type="molecule type" value="Genomic_DNA"/>
</dbReference>
<dbReference type="RefSeq" id="WP_253867935.1">
    <property type="nucleotide sequence ID" value="NZ_BAABHM010000011.1"/>
</dbReference>
<name>A0ABP8XED5_9MICO</name>
<evidence type="ECO:0000256" key="1">
    <source>
        <dbReference type="SAM" id="MobiDB-lite"/>
    </source>
</evidence>
<organism evidence="2 3">
    <name type="scientific">Promicromonospora umidemergens</name>
    <dbReference type="NCBI Taxonomy" id="629679"/>
    <lineage>
        <taxon>Bacteria</taxon>
        <taxon>Bacillati</taxon>
        <taxon>Actinomycetota</taxon>
        <taxon>Actinomycetes</taxon>
        <taxon>Micrococcales</taxon>
        <taxon>Promicromonosporaceae</taxon>
        <taxon>Promicromonospora</taxon>
    </lineage>
</organism>
<evidence type="ECO:0008006" key="4">
    <source>
        <dbReference type="Google" id="ProtNLM"/>
    </source>
</evidence>
<proteinExistence type="predicted"/>
<comment type="caution">
    <text evidence="2">The sequence shown here is derived from an EMBL/GenBank/DDBJ whole genome shotgun (WGS) entry which is preliminary data.</text>
</comment>
<sequence>MQSADSDESARLKALDEIAHDWHVRAPTTDAHMKIAIHLWAQIKSLGYTSGRLLAVGQDADLLAGHPPGTPRTAQAVGPGEAGLVLSAGLPQADQWPHPDLRLEPAATNAPVGSDVMIANLPYADTRFLDRSNQIDIALEHHRMIRIALSWLRPGGLLVALAHRQLLDGTDAEPRRSIAQHADLLGAVRLPASALRAGPFQDSPADLLLLRRREPSHPASGLPFIDRSPVHVHGRPDMLINACYANEPWFALGTIVPDPIDPDLTTVAPANGNFEPHLSDVLDVITDAAIHHETTAHVRPTRGRPSTPPPPGRPAAPGPDPLGI</sequence>
<keyword evidence="3" id="KW-1185">Reference proteome</keyword>
<reference evidence="3" key="1">
    <citation type="journal article" date="2019" name="Int. J. Syst. Evol. Microbiol.">
        <title>The Global Catalogue of Microorganisms (GCM) 10K type strain sequencing project: providing services to taxonomists for standard genome sequencing and annotation.</title>
        <authorList>
            <consortium name="The Broad Institute Genomics Platform"/>
            <consortium name="The Broad Institute Genome Sequencing Center for Infectious Disease"/>
            <person name="Wu L."/>
            <person name="Ma J."/>
        </authorList>
    </citation>
    <scope>NUCLEOTIDE SEQUENCE [LARGE SCALE GENOMIC DNA]</scope>
    <source>
        <strain evidence="3">JCM 17975</strain>
    </source>
</reference>
<dbReference type="SUPFAM" id="SSF53335">
    <property type="entry name" value="S-adenosyl-L-methionine-dependent methyltransferases"/>
    <property type="match status" value="1"/>
</dbReference>
<dbReference type="InterPro" id="IPR029063">
    <property type="entry name" value="SAM-dependent_MTases_sf"/>
</dbReference>
<dbReference type="Gene3D" id="3.40.50.150">
    <property type="entry name" value="Vaccinia Virus protein VP39"/>
    <property type="match status" value="1"/>
</dbReference>
<evidence type="ECO:0000313" key="3">
    <source>
        <dbReference type="Proteomes" id="UP001500843"/>
    </source>
</evidence>
<protein>
    <recommendedName>
        <fullName evidence="4">Methyltransferase family protein</fullName>
    </recommendedName>
</protein>
<accession>A0ABP8XED5</accession>
<feature type="region of interest" description="Disordered" evidence="1">
    <location>
        <begin position="294"/>
        <end position="324"/>
    </location>
</feature>